<accession>A0ABX4MGD3</accession>
<reference evidence="3 4" key="1">
    <citation type="submission" date="2017-10" db="EMBL/GenBank/DDBJ databases">
        <title>Draft genome sequence of cellulolytic Actinomyces sp CtC72 isolated from cattle rumen fluid.</title>
        <authorList>
            <person name="Joshi A.J."/>
            <person name="Vasudevan G."/>
            <person name="Lanjekar V.B."/>
            <person name="Hivarkar S."/>
            <person name="Engineer A."/>
            <person name="Pore S.D."/>
            <person name="Dhakephalkar P.K."/>
            <person name="Dagar S."/>
        </authorList>
    </citation>
    <scope>NUCLEOTIDE SEQUENCE [LARGE SCALE GENOMIC DNA]</scope>
    <source>
        <strain evidence="4">CtC72</strain>
    </source>
</reference>
<keyword evidence="2" id="KW-0732">Signal</keyword>
<evidence type="ECO:0000256" key="1">
    <source>
        <dbReference type="SAM" id="MobiDB-lite"/>
    </source>
</evidence>
<feature type="region of interest" description="Disordered" evidence="1">
    <location>
        <begin position="29"/>
        <end position="56"/>
    </location>
</feature>
<evidence type="ECO:0000313" key="3">
    <source>
        <dbReference type="EMBL" id="PHP53184.1"/>
    </source>
</evidence>
<evidence type="ECO:0008006" key="5">
    <source>
        <dbReference type="Google" id="ProtNLM"/>
    </source>
</evidence>
<evidence type="ECO:0000313" key="4">
    <source>
        <dbReference type="Proteomes" id="UP000194577"/>
    </source>
</evidence>
<dbReference type="Proteomes" id="UP000194577">
    <property type="component" value="Unassembled WGS sequence"/>
</dbReference>
<dbReference type="EMBL" id="MTPX02000028">
    <property type="protein sequence ID" value="PHP53184.1"/>
    <property type="molecule type" value="Genomic_DNA"/>
</dbReference>
<gene>
    <name evidence="3" type="ORF">BW737_004165</name>
</gene>
<comment type="caution">
    <text evidence="3">The sequence shown here is derived from an EMBL/GenBank/DDBJ whole genome shotgun (WGS) entry which is preliminary data.</text>
</comment>
<feature type="compositionally biased region" description="Polar residues" evidence="1">
    <location>
        <begin position="33"/>
        <end position="43"/>
    </location>
</feature>
<sequence length="223" mass="23476">MTHLSRRTGLTAAFAGVLAASLAACSGSDNAEDASTATAQETLSPTPEPSPTPTSAHTFVDFPDGSYVVMIPSNWASLTSDDADDDELVDAYVQATGQNADTVRQKLGTYQVIGASPADSGETTEITGQVDYDSAELRMKEYFIQELEESGIQYTDFDGTTLMSASGTYTTVSYTLNQGETQQYVAAIHTIAPGENGTVTVTVSTDASAERAQELVNSAVPLF</sequence>
<feature type="signal peptide" evidence="2">
    <location>
        <begin position="1"/>
        <end position="31"/>
    </location>
</feature>
<feature type="chain" id="PRO_5045107720" description="Lipoprotein LpqN" evidence="2">
    <location>
        <begin position="32"/>
        <end position="223"/>
    </location>
</feature>
<dbReference type="InterPro" id="IPR006311">
    <property type="entry name" value="TAT_signal"/>
</dbReference>
<proteinExistence type="predicted"/>
<dbReference type="PROSITE" id="PS51318">
    <property type="entry name" value="TAT"/>
    <property type="match status" value="1"/>
</dbReference>
<dbReference type="PROSITE" id="PS51257">
    <property type="entry name" value="PROKAR_LIPOPROTEIN"/>
    <property type="match status" value="1"/>
</dbReference>
<keyword evidence="4" id="KW-1185">Reference proteome</keyword>
<evidence type="ECO:0000256" key="2">
    <source>
        <dbReference type="SAM" id="SignalP"/>
    </source>
</evidence>
<organism evidence="3 4">
    <name type="scientific">Actinomyces ruminis</name>
    <dbReference type="NCBI Taxonomy" id="1937003"/>
    <lineage>
        <taxon>Bacteria</taxon>
        <taxon>Bacillati</taxon>
        <taxon>Actinomycetota</taxon>
        <taxon>Actinomycetes</taxon>
        <taxon>Actinomycetales</taxon>
        <taxon>Actinomycetaceae</taxon>
        <taxon>Actinomyces</taxon>
    </lineage>
</organism>
<name>A0ABX4MGD3_9ACTO</name>
<dbReference type="RefSeq" id="WP_086615078.1">
    <property type="nucleotide sequence ID" value="NZ_MTPX02000028.1"/>
</dbReference>
<protein>
    <recommendedName>
        <fullName evidence="5">Lipoprotein LpqN</fullName>
    </recommendedName>
</protein>